<name>A0A367EJ17_9ACTN</name>
<proteinExistence type="predicted"/>
<keyword evidence="4" id="KW-1185">Reference proteome</keyword>
<feature type="region of interest" description="Disordered" evidence="1">
    <location>
        <begin position="48"/>
        <end position="76"/>
    </location>
</feature>
<keyword evidence="2" id="KW-0732">Signal</keyword>
<evidence type="ECO:0000256" key="1">
    <source>
        <dbReference type="SAM" id="MobiDB-lite"/>
    </source>
</evidence>
<dbReference type="Proteomes" id="UP000253507">
    <property type="component" value="Unassembled WGS sequence"/>
</dbReference>
<feature type="signal peptide" evidence="2">
    <location>
        <begin position="1"/>
        <end position="27"/>
    </location>
</feature>
<evidence type="ECO:0000313" key="3">
    <source>
        <dbReference type="EMBL" id="RCG18041.1"/>
    </source>
</evidence>
<evidence type="ECO:0000256" key="2">
    <source>
        <dbReference type="SAM" id="SignalP"/>
    </source>
</evidence>
<feature type="compositionally biased region" description="Low complexity" evidence="1">
    <location>
        <begin position="48"/>
        <end position="73"/>
    </location>
</feature>
<dbReference type="AlphaFoldDB" id="A0A367EJ17"/>
<feature type="chain" id="PRO_5038347900" description="Secreted protein" evidence="2">
    <location>
        <begin position="28"/>
        <end position="162"/>
    </location>
</feature>
<reference evidence="3 4" key="1">
    <citation type="submission" date="2018-06" db="EMBL/GenBank/DDBJ databases">
        <title>Streptomyces reniochalinae sp. nov. and Streptomyces diacarnus sp. nov. from marine sponges.</title>
        <authorList>
            <person name="Li L."/>
        </authorList>
    </citation>
    <scope>NUCLEOTIDE SEQUENCE [LARGE SCALE GENOMIC DNA]</scope>
    <source>
        <strain evidence="3 4">LHW50302</strain>
    </source>
</reference>
<organism evidence="3 4">
    <name type="scientific">Streptomyces reniochalinae</name>
    <dbReference type="NCBI Taxonomy" id="2250578"/>
    <lineage>
        <taxon>Bacteria</taxon>
        <taxon>Bacillati</taxon>
        <taxon>Actinomycetota</taxon>
        <taxon>Actinomycetes</taxon>
        <taxon>Kitasatosporales</taxon>
        <taxon>Streptomycetaceae</taxon>
        <taxon>Streptomyces</taxon>
    </lineage>
</organism>
<gene>
    <name evidence="3" type="ORF">DQ392_15340</name>
</gene>
<dbReference type="RefSeq" id="WP_114016158.1">
    <property type="nucleotide sequence ID" value="NZ_QOIM01000034.1"/>
</dbReference>
<protein>
    <recommendedName>
        <fullName evidence="5">Secreted protein</fullName>
    </recommendedName>
</protein>
<sequence length="162" mass="16145">MTSPFRLRTAVAAAVAVGLAGAAAVGAAAVGAAASPKATTAAATATTSAATTATTATTGGGPSSPAGGAADAAKTNTVKADRHDVKQWEQFRLHGKVTGIKEGTAVHLQQKQHGTWKTLPGTSVVNRSLDYSMRVKLGIKGLNHVRTVVAGQPSNAVAVTVH</sequence>
<evidence type="ECO:0008006" key="5">
    <source>
        <dbReference type="Google" id="ProtNLM"/>
    </source>
</evidence>
<comment type="caution">
    <text evidence="3">The sequence shown here is derived from an EMBL/GenBank/DDBJ whole genome shotgun (WGS) entry which is preliminary data.</text>
</comment>
<accession>A0A367EJ17</accession>
<dbReference type="OrthoDB" id="4248424at2"/>
<evidence type="ECO:0000313" key="4">
    <source>
        <dbReference type="Proteomes" id="UP000253507"/>
    </source>
</evidence>
<dbReference type="EMBL" id="QOIM01000034">
    <property type="protein sequence ID" value="RCG18041.1"/>
    <property type="molecule type" value="Genomic_DNA"/>
</dbReference>